<feature type="domain" description="K Homology" evidence="3">
    <location>
        <begin position="25"/>
        <end position="108"/>
    </location>
</feature>
<dbReference type="PANTHER" id="PTHR10288">
    <property type="entry name" value="KH DOMAIN CONTAINING RNA BINDING PROTEIN"/>
    <property type="match status" value="1"/>
</dbReference>
<sequence length="539" mass="58097">MTNFCNVQHQNSKPNHFYKPTISPENIEFRLLCPTRVAGGVIGHAGGIIKNLERETSAKIRVDDVVSSSCKERLVHVIGGSTVNRKVRVANLEVPVSAAQEGLIRVFDRMLEVGLPEVDGGKVTCQLLVGPGLVGAVMGAGGKRIEKTAKENGVKISIFPPNELILPCASFNDELIEISGGSLAVKKALLAVSRYIQQRTLQITKANGAPAVNERDVAEVVFKLLCTWGAAGAVIGFKGRRVKALEEETGASILLSAPDDNRVERVITISAYENRKSKHSSAQNALVRVFNGLMSSGENVSARLLIQPSQSGHLNVLRDSITSCIPKATGATLQILEQNYTHAGASADDKIIQIDGEYASVQIALFQVSWMLRECVFDAISVKNNSPLLPHKLFNLPQCLNEMSAITKNMEDCIVTEESNGSVPSKVLQSELSSGHSRSASIEHSRDLTTVTVDSEYGSINRSVIVTNSKMEISVRADVFSSAFGDDGSNLSRIRTISGAKVEVQDHCPASDRKVLISGTPDQTLAAQSLLQAFIMVDR</sequence>
<organism evidence="4 5">
    <name type="scientific">Chenopodium quinoa</name>
    <name type="common">Quinoa</name>
    <dbReference type="NCBI Taxonomy" id="63459"/>
    <lineage>
        <taxon>Eukaryota</taxon>
        <taxon>Viridiplantae</taxon>
        <taxon>Streptophyta</taxon>
        <taxon>Embryophyta</taxon>
        <taxon>Tracheophyta</taxon>
        <taxon>Spermatophyta</taxon>
        <taxon>Magnoliopsida</taxon>
        <taxon>eudicotyledons</taxon>
        <taxon>Gunneridae</taxon>
        <taxon>Pentapetalae</taxon>
        <taxon>Caryophyllales</taxon>
        <taxon>Chenopodiaceae</taxon>
        <taxon>Chenopodioideae</taxon>
        <taxon>Atripliceae</taxon>
        <taxon>Chenopodium</taxon>
    </lineage>
</organism>
<dbReference type="InterPro" id="IPR004088">
    <property type="entry name" value="KH_dom_type_1"/>
</dbReference>
<dbReference type="InterPro" id="IPR036612">
    <property type="entry name" value="KH_dom_type_1_sf"/>
</dbReference>
<accession>A0A803KXB8</accession>
<evidence type="ECO:0000313" key="5">
    <source>
        <dbReference type="Proteomes" id="UP000596660"/>
    </source>
</evidence>
<feature type="domain" description="K Homology" evidence="3">
    <location>
        <begin position="121"/>
        <end position="197"/>
    </location>
</feature>
<dbReference type="InterPro" id="IPR004087">
    <property type="entry name" value="KH_dom"/>
</dbReference>
<keyword evidence="2" id="KW-0694">RNA-binding</keyword>
<keyword evidence="1" id="KW-0677">Repeat</keyword>
<evidence type="ECO:0000256" key="1">
    <source>
        <dbReference type="ARBA" id="ARBA00022737"/>
    </source>
</evidence>
<reference evidence="4" key="1">
    <citation type="journal article" date="2017" name="Nature">
        <title>The genome of Chenopodium quinoa.</title>
        <authorList>
            <person name="Jarvis D.E."/>
            <person name="Ho Y.S."/>
            <person name="Lightfoot D.J."/>
            <person name="Schmoeckel S.M."/>
            <person name="Li B."/>
            <person name="Borm T.J.A."/>
            <person name="Ohyanagi H."/>
            <person name="Mineta K."/>
            <person name="Michell C.T."/>
            <person name="Saber N."/>
            <person name="Kharbatia N.M."/>
            <person name="Rupper R.R."/>
            <person name="Sharp A.R."/>
            <person name="Dally N."/>
            <person name="Boughton B.A."/>
            <person name="Woo Y.H."/>
            <person name="Gao G."/>
            <person name="Schijlen E.G.W.M."/>
            <person name="Guo X."/>
            <person name="Momin A.A."/>
            <person name="Negrao S."/>
            <person name="Al-Babili S."/>
            <person name="Gehring C."/>
            <person name="Roessner U."/>
            <person name="Jung C."/>
            <person name="Murphy K."/>
            <person name="Arold S.T."/>
            <person name="Gojobori T."/>
            <person name="van der Linden C.G."/>
            <person name="van Loo E.N."/>
            <person name="Jellen E.N."/>
            <person name="Maughan P.J."/>
            <person name="Tester M."/>
        </authorList>
    </citation>
    <scope>NUCLEOTIDE SEQUENCE [LARGE SCALE GENOMIC DNA]</scope>
    <source>
        <strain evidence="4">cv. PI 614886</strain>
    </source>
</reference>
<dbReference type="Gene3D" id="3.30.1370.10">
    <property type="entry name" value="K Homology domain, type 1"/>
    <property type="match status" value="3"/>
</dbReference>
<dbReference type="Gene3D" id="3.30.310.210">
    <property type="match status" value="1"/>
</dbReference>
<dbReference type="EnsemblPlants" id="AUR62003677-RA">
    <property type="protein sequence ID" value="AUR62003677-RA:cds"/>
    <property type="gene ID" value="AUR62003677"/>
</dbReference>
<dbReference type="Proteomes" id="UP000596660">
    <property type="component" value="Unplaced"/>
</dbReference>
<dbReference type="GO" id="GO:0003723">
    <property type="term" value="F:RNA binding"/>
    <property type="evidence" value="ECO:0007669"/>
    <property type="project" value="UniProtKB-UniRule"/>
</dbReference>
<dbReference type="OMA" id="NCHERVV"/>
<dbReference type="SMART" id="SM00322">
    <property type="entry name" value="KH"/>
    <property type="match status" value="4"/>
</dbReference>
<dbReference type="Gramene" id="AUR62003677-RA">
    <property type="protein sequence ID" value="AUR62003677-RA:cds"/>
    <property type="gene ID" value="AUR62003677"/>
</dbReference>
<feature type="domain" description="K Homology" evidence="3">
    <location>
        <begin position="218"/>
        <end position="291"/>
    </location>
</feature>
<protein>
    <recommendedName>
        <fullName evidence="3">K Homology domain-containing protein</fullName>
    </recommendedName>
</protein>
<name>A0A803KXB8_CHEQI</name>
<keyword evidence="5" id="KW-1185">Reference proteome</keyword>
<proteinExistence type="predicted"/>
<evidence type="ECO:0000313" key="4">
    <source>
        <dbReference type="EnsemblPlants" id="AUR62003677-RA:cds"/>
    </source>
</evidence>
<reference evidence="4" key="2">
    <citation type="submission" date="2021-03" db="UniProtKB">
        <authorList>
            <consortium name="EnsemblPlants"/>
        </authorList>
    </citation>
    <scope>IDENTIFICATION</scope>
</reference>
<evidence type="ECO:0000259" key="3">
    <source>
        <dbReference type="SMART" id="SM00322"/>
    </source>
</evidence>
<dbReference type="PROSITE" id="PS50084">
    <property type="entry name" value="KH_TYPE_1"/>
    <property type="match status" value="4"/>
</dbReference>
<evidence type="ECO:0000256" key="2">
    <source>
        <dbReference type="PROSITE-ProRule" id="PRU00117"/>
    </source>
</evidence>
<dbReference type="AlphaFoldDB" id="A0A803KXB8"/>
<dbReference type="SUPFAM" id="SSF54791">
    <property type="entry name" value="Eukaryotic type KH-domain (KH-domain type I)"/>
    <property type="match status" value="4"/>
</dbReference>
<feature type="domain" description="K Homology" evidence="3">
    <location>
        <begin position="467"/>
        <end position="536"/>
    </location>
</feature>
<dbReference type="Pfam" id="PF00013">
    <property type="entry name" value="KH_1"/>
    <property type="match status" value="4"/>
</dbReference>